<accession>A0A6N3SR80</accession>
<protein>
    <submittedName>
        <fullName evidence="2">Uncharacterized protein</fullName>
    </submittedName>
</protein>
<dbReference type="RefSeq" id="WP_244877693.1">
    <property type="nucleotide sequence ID" value="NZ_BAMV01000044.1"/>
</dbReference>
<name>A0A0D6N7D0_9PROT</name>
<evidence type="ECO:0000313" key="5">
    <source>
        <dbReference type="Proteomes" id="UP000321891"/>
    </source>
</evidence>
<gene>
    <name evidence="2" type="ORF">Abci_046_038</name>
    <name evidence="3" type="ORF">ACI01nite_25020</name>
</gene>
<comment type="caution">
    <text evidence="2">The sequence shown here is derived from an EMBL/GenBank/DDBJ whole genome shotgun (WGS) entry which is preliminary data.</text>
</comment>
<dbReference type="Proteomes" id="UP000032671">
    <property type="component" value="Unassembled WGS sequence"/>
</dbReference>
<accession>A0A0D6N7D0</accession>
<dbReference type="EMBL" id="BJVU01000016">
    <property type="protein sequence ID" value="GEL59900.1"/>
    <property type="molecule type" value="Genomic_DNA"/>
</dbReference>
<organism evidence="2 4">
    <name type="scientific">Acetobacter cibinongensis</name>
    <dbReference type="NCBI Taxonomy" id="146475"/>
    <lineage>
        <taxon>Bacteria</taxon>
        <taxon>Pseudomonadati</taxon>
        <taxon>Pseudomonadota</taxon>
        <taxon>Alphaproteobacteria</taxon>
        <taxon>Acetobacterales</taxon>
        <taxon>Acetobacteraceae</taxon>
        <taxon>Acetobacter</taxon>
    </lineage>
</organism>
<evidence type="ECO:0000313" key="4">
    <source>
        <dbReference type="Proteomes" id="UP000032671"/>
    </source>
</evidence>
<evidence type="ECO:0000256" key="1">
    <source>
        <dbReference type="SAM" id="MobiDB-lite"/>
    </source>
</evidence>
<dbReference type="STRING" id="1231339.Abci_046_038"/>
<dbReference type="AlphaFoldDB" id="A0A0D6N7D0"/>
<proteinExistence type="predicted"/>
<feature type="region of interest" description="Disordered" evidence="1">
    <location>
        <begin position="145"/>
        <end position="169"/>
    </location>
</feature>
<evidence type="ECO:0000313" key="3">
    <source>
        <dbReference type="EMBL" id="GEL59900.1"/>
    </source>
</evidence>
<dbReference type="Proteomes" id="UP000321891">
    <property type="component" value="Unassembled WGS sequence"/>
</dbReference>
<reference evidence="2 4" key="1">
    <citation type="submission" date="2012-11" db="EMBL/GenBank/DDBJ databases">
        <title>Whole genome sequence of Acetobacter cibinongensis 4H-1.</title>
        <authorList>
            <person name="Azuma Y."/>
            <person name="Higashiura N."/>
            <person name="Hirakawa H."/>
            <person name="Matsushita K."/>
        </authorList>
    </citation>
    <scope>NUCLEOTIDE SEQUENCE [LARGE SCALE GENOMIC DNA]</scope>
    <source>
        <strain evidence="2 4">4H-1</strain>
    </source>
</reference>
<dbReference type="EMBL" id="BAMV01000044">
    <property type="protein sequence ID" value="GAN61605.1"/>
    <property type="molecule type" value="Genomic_DNA"/>
</dbReference>
<sequence>MMKFYPLVETAAGSGKFMLSSGAPVQTANTSAALALIAPTVGAGLRFGAWLNREVAGMPEFSPAPAAEVGKSYSVLIEMGGADQPFTLSQSVQVSMPFDASLLCLAMQQGANIRYGLMTLGQQPVPAKPETPAAVISAGSSSADTAATLSSGSVSSGGSATVTSGGLAG</sequence>
<keyword evidence="5" id="KW-1185">Reference proteome</keyword>
<evidence type="ECO:0000313" key="2">
    <source>
        <dbReference type="EMBL" id="GAN61605.1"/>
    </source>
</evidence>
<reference evidence="3 5" key="2">
    <citation type="submission" date="2019-07" db="EMBL/GenBank/DDBJ databases">
        <title>Whole genome shotgun sequence of Acetobacter cibinongensis NBRC 16605.</title>
        <authorList>
            <person name="Hosoyama A."/>
            <person name="Uohara A."/>
            <person name="Ohji S."/>
            <person name="Ichikawa N."/>
        </authorList>
    </citation>
    <scope>NUCLEOTIDE SEQUENCE [LARGE SCALE GENOMIC DNA]</scope>
    <source>
        <strain evidence="3 5">NBRC 16605</strain>
    </source>
</reference>